<feature type="domain" description="ABM" evidence="1">
    <location>
        <begin position="174"/>
        <end position="267"/>
    </location>
</feature>
<dbReference type="SUPFAM" id="SSF54909">
    <property type="entry name" value="Dimeric alpha+beta barrel"/>
    <property type="match status" value="2"/>
</dbReference>
<evidence type="ECO:0000313" key="2">
    <source>
        <dbReference type="EMBL" id="KAG5189590.1"/>
    </source>
</evidence>
<dbReference type="AlphaFoldDB" id="A0A835ZDY3"/>
<dbReference type="EMBL" id="JAFCMP010000047">
    <property type="protein sequence ID" value="KAG5189590.1"/>
    <property type="molecule type" value="Genomic_DNA"/>
</dbReference>
<dbReference type="Proteomes" id="UP000664859">
    <property type="component" value="Unassembled WGS sequence"/>
</dbReference>
<evidence type="ECO:0000313" key="3">
    <source>
        <dbReference type="Proteomes" id="UP000664859"/>
    </source>
</evidence>
<organism evidence="2 3">
    <name type="scientific">Tribonema minus</name>
    <dbReference type="NCBI Taxonomy" id="303371"/>
    <lineage>
        <taxon>Eukaryota</taxon>
        <taxon>Sar</taxon>
        <taxon>Stramenopiles</taxon>
        <taxon>Ochrophyta</taxon>
        <taxon>PX clade</taxon>
        <taxon>Xanthophyceae</taxon>
        <taxon>Tribonematales</taxon>
        <taxon>Tribonemataceae</taxon>
        <taxon>Tribonema</taxon>
    </lineage>
</organism>
<comment type="caution">
    <text evidence="2">The sequence shown here is derived from an EMBL/GenBank/DDBJ whole genome shotgun (WGS) entry which is preliminary data.</text>
</comment>
<dbReference type="InterPro" id="IPR050404">
    <property type="entry name" value="Heme-degrading_MO"/>
</dbReference>
<gene>
    <name evidence="2" type="ORF">JKP88DRAFT_205998</name>
</gene>
<feature type="domain" description="ABM" evidence="1">
    <location>
        <begin position="24"/>
        <end position="124"/>
    </location>
</feature>
<protein>
    <recommendedName>
        <fullName evidence="1">ABM domain-containing protein</fullName>
    </recommendedName>
</protein>
<dbReference type="InterPro" id="IPR007138">
    <property type="entry name" value="ABM_dom"/>
</dbReference>
<dbReference type="PANTHER" id="PTHR34474:SF2">
    <property type="entry name" value="SIGNAL TRANSDUCTION PROTEIN TRAP"/>
    <property type="match status" value="1"/>
</dbReference>
<dbReference type="PANTHER" id="PTHR34474">
    <property type="entry name" value="SIGNAL TRANSDUCTION PROTEIN TRAP"/>
    <property type="match status" value="1"/>
</dbReference>
<dbReference type="OrthoDB" id="427604at2759"/>
<dbReference type="InterPro" id="IPR011008">
    <property type="entry name" value="Dimeric_a/b-barrel"/>
</dbReference>
<dbReference type="Gene3D" id="3.30.70.100">
    <property type="match status" value="2"/>
</dbReference>
<proteinExistence type="predicted"/>
<name>A0A835ZDY3_9STRA</name>
<sequence length="280" mass="30524">MAMHFEEALADVQLDSEQLQASRYIASNRFKVRKNSGAKFEQRWAQRTSRLAELDGFRWFSLLRRVEGQGSDYSVEGDFGNYISLTVWEDKTAFDAWRTGEAFKEAHGGGGISDFVKLLTTAIFILDGAPKPAFYSGLIPVVGGAGQAEVGRVAGGWRTDVVADGVKHIPAEVYVELNRFQARPDARADFEKLWAATETAVAGAGDMVFTTLLRRDVPDDGYNYIAMTAWKSREAAEQWRNSSGAAVAAAATRDAAGLLAAPAKPAYYEGVLVLVDEDGP</sequence>
<accession>A0A835ZDY3</accession>
<dbReference type="Pfam" id="PF03992">
    <property type="entry name" value="ABM"/>
    <property type="match status" value="2"/>
</dbReference>
<keyword evidence="3" id="KW-1185">Reference proteome</keyword>
<dbReference type="PROSITE" id="PS51725">
    <property type="entry name" value="ABM"/>
    <property type="match status" value="2"/>
</dbReference>
<reference evidence="2" key="1">
    <citation type="submission" date="2021-02" db="EMBL/GenBank/DDBJ databases">
        <title>First Annotated Genome of the Yellow-green Alga Tribonema minus.</title>
        <authorList>
            <person name="Mahan K.M."/>
        </authorList>
    </citation>
    <scope>NUCLEOTIDE SEQUENCE</scope>
    <source>
        <strain evidence="2">UTEX B ZZ1240</strain>
    </source>
</reference>
<evidence type="ECO:0000259" key="1">
    <source>
        <dbReference type="PROSITE" id="PS51725"/>
    </source>
</evidence>